<dbReference type="CDD" id="cd04899">
    <property type="entry name" value="ACT_ACR-UUR-like_2"/>
    <property type="match status" value="1"/>
</dbReference>
<feature type="domain" description="HD" evidence="10">
    <location>
        <begin position="422"/>
        <end position="529"/>
    </location>
</feature>
<comment type="catalytic activity">
    <reaction evidence="7">
        <text>[protein-PII]-uridylyl-L-tyrosine + H2O = [protein-PII]-L-tyrosine + UMP + H(+)</text>
        <dbReference type="Rhea" id="RHEA:48600"/>
        <dbReference type="Rhea" id="RHEA-COMP:12147"/>
        <dbReference type="Rhea" id="RHEA-COMP:12148"/>
        <dbReference type="ChEBI" id="CHEBI:15377"/>
        <dbReference type="ChEBI" id="CHEBI:15378"/>
        <dbReference type="ChEBI" id="CHEBI:46858"/>
        <dbReference type="ChEBI" id="CHEBI:57865"/>
        <dbReference type="ChEBI" id="CHEBI:90602"/>
    </reaction>
</comment>
<name>A0A5C4MMD0_9ACTN</name>
<dbReference type="GO" id="GO:0008081">
    <property type="term" value="F:phosphoric diester hydrolase activity"/>
    <property type="evidence" value="ECO:0007669"/>
    <property type="project" value="UniProtKB-UniRule"/>
</dbReference>
<dbReference type="Gene3D" id="1.10.3210.10">
    <property type="entry name" value="Hypothetical protein af1432"/>
    <property type="match status" value="1"/>
</dbReference>
<keyword evidence="4 7" id="KW-0378">Hydrolase</keyword>
<dbReference type="InterPro" id="IPR006674">
    <property type="entry name" value="HD_domain"/>
</dbReference>
<keyword evidence="1 7" id="KW-0808">Transferase</keyword>
<comment type="catalytic activity">
    <reaction evidence="7">
        <text>[protein-PII]-L-tyrosine + UTP = [protein-PII]-uridylyl-L-tyrosine + diphosphate</text>
        <dbReference type="Rhea" id="RHEA:13673"/>
        <dbReference type="Rhea" id="RHEA-COMP:12147"/>
        <dbReference type="Rhea" id="RHEA-COMP:12148"/>
        <dbReference type="ChEBI" id="CHEBI:33019"/>
        <dbReference type="ChEBI" id="CHEBI:46398"/>
        <dbReference type="ChEBI" id="CHEBI:46858"/>
        <dbReference type="ChEBI" id="CHEBI:90602"/>
        <dbReference type="EC" id="2.7.7.59"/>
    </reaction>
</comment>
<evidence type="ECO:0000259" key="9">
    <source>
        <dbReference type="PROSITE" id="PS51671"/>
    </source>
</evidence>
<comment type="caution">
    <text evidence="7">Lacks conserved residue(s) required for the propagation of feature annotation.</text>
</comment>
<sequence length="775" mass="82949">MGRPRRVRGPCPYGREGRGSALTEELSARRRSRADALDRRLRECFTKAVSPLPVAGGRGFALVAVGGYGRREMSPFSDVDVVLVHRTDVPSATVARVAEQLWYPLWDDGVALDHAVRSTDEMLRTAADDYRAALGMLDARAVAGEAPAVDALRSEVLAAWRRTARQRLPVLQRANHERVSRVGWLSQSAIMDLKESGGGLRDATTMRALVASWLVDVPHRELEALRAAVLDVRDVLHEVTGRPTDRLTPELVPDVAAAMGFAPDHLDLHVRDLGRRTAHLATTTWRRLDAVLAERPRTRTAPGPRLDPVAPGVAVAGGEIVLTGSPDPAADPLVALRAVAEAARRGLPLSPASATRLASVPTPAEPWPTEARRLLVEALTAGPGLVPVWEEIDLAGLVDRWLPEWRAIRLRGSSSPVHRFTIDRHSVEACVVAAGLIREVARPDILCTAALLHDIGKGHDGDHSEVGGPLAEQVALRWGFSPADAATIGALVRQHLLLPTLATRRDIEDPDTAANVAERVGDVEHLDLLAALTESDARATSPAAWSAWRAGLIRGLVTKARAVLGDSDALADPAYEGWPAAVPLPAARFTSRDAEPFSVDVRPHHDGSLVQISAHARIGLLAALAGALSVAGQQIRSARLVDRDGASTSIWEVADAEVEPDRLVRRIRQVLAGELSLEDRIGLGEASSAVPAQVLVHGGSSTSATVVEVRAQDRRGLVWAVARAIAEAGYAIRSAHLSTFGPQARDVFYVVTPDGSALPEPEAAVLAERIRALPL</sequence>
<comment type="similarity">
    <text evidence="7">Belongs to the GlnD family.</text>
</comment>
<evidence type="ECO:0000313" key="12">
    <source>
        <dbReference type="EMBL" id="TNC45358.1"/>
    </source>
</evidence>
<feature type="region of interest" description="Uridylyltransferase" evidence="7">
    <location>
        <begin position="1"/>
        <end position="308"/>
    </location>
</feature>
<comment type="caution">
    <text evidence="12">The sequence shown here is derived from an EMBL/GenBank/DDBJ whole genome shotgun (WGS) entry which is preliminary data.</text>
</comment>
<keyword evidence="6 7" id="KW-0511">Multifunctional enzyme</keyword>
<dbReference type="PROSITE" id="PS51671">
    <property type="entry name" value="ACT"/>
    <property type="match status" value="1"/>
</dbReference>
<keyword evidence="2 7" id="KW-0548">Nucleotidyltransferase</keyword>
<dbReference type="InterPro" id="IPR010043">
    <property type="entry name" value="UTase/UR"/>
</dbReference>
<accession>A0A5C4MMD0</accession>
<evidence type="ECO:0000256" key="3">
    <source>
        <dbReference type="ARBA" id="ARBA00022737"/>
    </source>
</evidence>
<dbReference type="RefSeq" id="WP_139088028.1">
    <property type="nucleotide sequence ID" value="NZ_VDFR01000066.1"/>
</dbReference>
<dbReference type="EC" id="3.1.4.-" evidence="7"/>
<dbReference type="Pfam" id="PF08335">
    <property type="entry name" value="GlnD_UR_UTase"/>
    <property type="match status" value="1"/>
</dbReference>
<dbReference type="InterPro" id="IPR013546">
    <property type="entry name" value="PII_UdlTrfase/GS_AdlTrfase"/>
</dbReference>
<dbReference type="InterPro" id="IPR045865">
    <property type="entry name" value="ACT-like_dom_sf"/>
</dbReference>
<dbReference type="HAMAP" id="MF_00277">
    <property type="entry name" value="PII_uridylyl_transf"/>
    <property type="match status" value="1"/>
</dbReference>
<dbReference type="Gene3D" id="3.30.460.10">
    <property type="entry name" value="Beta Polymerase, domain 2"/>
    <property type="match status" value="1"/>
</dbReference>
<dbReference type="Proteomes" id="UP000306740">
    <property type="component" value="Unassembled WGS sequence"/>
</dbReference>
<dbReference type="SMART" id="SM00471">
    <property type="entry name" value="HDc"/>
    <property type="match status" value="1"/>
</dbReference>
<dbReference type="InterPro" id="IPR043519">
    <property type="entry name" value="NT_sf"/>
</dbReference>
<dbReference type="EMBL" id="VDFR01000066">
    <property type="protein sequence ID" value="TNC45358.1"/>
    <property type="molecule type" value="Genomic_DNA"/>
</dbReference>
<evidence type="ECO:0000256" key="1">
    <source>
        <dbReference type="ARBA" id="ARBA00022679"/>
    </source>
</evidence>
<dbReference type="GO" id="GO:0008773">
    <property type="term" value="F:[protein-PII] uridylyltransferase activity"/>
    <property type="evidence" value="ECO:0007669"/>
    <property type="project" value="UniProtKB-UniRule"/>
</dbReference>
<dbReference type="OrthoDB" id="9758038at2"/>
<evidence type="ECO:0000259" key="10">
    <source>
        <dbReference type="PROSITE" id="PS51831"/>
    </source>
</evidence>
<evidence type="ECO:0000256" key="2">
    <source>
        <dbReference type="ARBA" id="ARBA00022695"/>
    </source>
</evidence>
<evidence type="ECO:0000313" key="11">
    <source>
        <dbReference type="EMBL" id="TNC33210.1"/>
    </source>
</evidence>
<dbReference type="PANTHER" id="PTHR47320:SF1">
    <property type="entry name" value="BIFUNCTIONAL URIDYLYLTRANSFERASE_URIDYLYL-REMOVING ENZYME"/>
    <property type="match status" value="1"/>
</dbReference>
<reference evidence="12 13" key="1">
    <citation type="submission" date="2019-05" db="EMBL/GenBank/DDBJ databases">
        <title>Mumia sp. nov., isolated from the intestinal contents of plateau pika (Ochotona curzoniae) in the Qinghai-Tibet plateau of China.</title>
        <authorList>
            <person name="Tian Z."/>
        </authorList>
    </citation>
    <scope>NUCLEOTIDE SEQUENCE [LARGE SCALE GENOMIC DNA]</scope>
    <source>
        <strain evidence="13">527</strain>
        <strain evidence="12">Z527</strain>
    </source>
</reference>
<dbReference type="PROSITE" id="PS51831">
    <property type="entry name" value="HD"/>
    <property type="match status" value="1"/>
</dbReference>
<dbReference type="EC" id="2.7.7.59" evidence="7"/>
<dbReference type="SUPFAM" id="SSF109604">
    <property type="entry name" value="HD-domain/PDEase-like"/>
    <property type="match status" value="1"/>
</dbReference>
<organism evidence="12 13">
    <name type="scientific">Mumia zhuanghuii</name>
    <dbReference type="NCBI Taxonomy" id="2585211"/>
    <lineage>
        <taxon>Bacteria</taxon>
        <taxon>Bacillati</taxon>
        <taxon>Actinomycetota</taxon>
        <taxon>Actinomycetes</taxon>
        <taxon>Propionibacteriales</taxon>
        <taxon>Nocardioidaceae</taxon>
        <taxon>Mumia</taxon>
    </lineage>
</organism>
<dbReference type="Pfam" id="PF01842">
    <property type="entry name" value="ACT"/>
    <property type="match status" value="1"/>
</dbReference>
<dbReference type="InterPro" id="IPR003607">
    <property type="entry name" value="HD/PDEase_dom"/>
</dbReference>
<keyword evidence="5 7" id="KW-0460">Magnesium</keyword>
<dbReference type="CDD" id="cd05401">
    <property type="entry name" value="NT_GlnE_GlnD_like"/>
    <property type="match status" value="1"/>
</dbReference>
<proteinExistence type="inferred from homology"/>
<evidence type="ECO:0000256" key="4">
    <source>
        <dbReference type="ARBA" id="ARBA00022801"/>
    </source>
</evidence>
<evidence type="ECO:0000256" key="5">
    <source>
        <dbReference type="ARBA" id="ARBA00022842"/>
    </source>
</evidence>
<evidence type="ECO:0000256" key="7">
    <source>
        <dbReference type="HAMAP-Rule" id="MF_00277"/>
    </source>
</evidence>
<feature type="domain" description="ACT" evidence="9">
    <location>
        <begin position="706"/>
        <end position="775"/>
    </location>
</feature>
<feature type="region of interest" description="Disordered" evidence="8">
    <location>
        <begin position="1"/>
        <end position="25"/>
    </location>
</feature>
<dbReference type="PANTHER" id="PTHR47320">
    <property type="entry name" value="BIFUNCTIONAL URIDYLYLTRANSFERASE/URIDYLYL-REMOVING ENZYME"/>
    <property type="match status" value="1"/>
</dbReference>
<dbReference type="GO" id="GO:0006808">
    <property type="term" value="P:regulation of nitrogen utilization"/>
    <property type="evidence" value="ECO:0007669"/>
    <property type="project" value="UniProtKB-UniRule"/>
</dbReference>
<comment type="cofactor">
    <cofactor evidence="7">
        <name>Mg(2+)</name>
        <dbReference type="ChEBI" id="CHEBI:18420"/>
    </cofactor>
</comment>
<comment type="domain">
    <text evidence="7">Has four distinct domains: an N-terminal nucleotidyltransferase (NT) domain responsible for UTase activity, a central HD domain that encodes UR activity, and two C-terminal ACT domains that seem to have a role in glutamine sensing.</text>
</comment>
<dbReference type="InterPro" id="IPR002912">
    <property type="entry name" value="ACT_dom"/>
</dbReference>
<dbReference type="PIRSF" id="PIRSF006288">
    <property type="entry name" value="PII_uridyltransf"/>
    <property type="match status" value="1"/>
</dbReference>
<dbReference type="NCBIfam" id="NF002895">
    <property type="entry name" value="PRK03381.1"/>
    <property type="match status" value="1"/>
</dbReference>
<evidence type="ECO:0000256" key="6">
    <source>
        <dbReference type="ARBA" id="ARBA00023268"/>
    </source>
</evidence>
<dbReference type="EMBL" id="VDFR01000176">
    <property type="protein sequence ID" value="TNC33210.1"/>
    <property type="molecule type" value="Genomic_DNA"/>
</dbReference>
<keyword evidence="3" id="KW-0677">Repeat</keyword>
<comment type="activity regulation">
    <text evidence="7">Uridylyltransferase (UTase) activity is inhibited by glutamine, while glutamine activates uridylyl-removing (UR) activity.</text>
</comment>
<dbReference type="Pfam" id="PF01966">
    <property type="entry name" value="HD"/>
    <property type="match status" value="1"/>
</dbReference>
<dbReference type="SUPFAM" id="SSF81301">
    <property type="entry name" value="Nucleotidyltransferase"/>
    <property type="match status" value="1"/>
</dbReference>
<evidence type="ECO:0000313" key="13">
    <source>
        <dbReference type="Proteomes" id="UP000306740"/>
    </source>
</evidence>
<gene>
    <name evidence="7" type="primary">glnD</name>
    <name evidence="12" type="ORF">FHE65_14755</name>
    <name evidence="11" type="ORF">FHE65_29350</name>
</gene>
<dbReference type="SUPFAM" id="SSF55021">
    <property type="entry name" value="ACT-like"/>
    <property type="match status" value="1"/>
</dbReference>
<dbReference type="CDD" id="cd00077">
    <property type="entry name" value="HDc"/>
    <property type="match status" value="1"/>
</dbReference>
<evidence type="ECO:0000256" key="8">
    <source>
        <dbReference type="SAM" id="MobiDB-lite"/>
    </source>
</evidence>
<comment type="function">
    <text evidence="7">Modifies, by uridylylation and deuridylylation, the PII regulatory proteins (GlnB and homologs), in response to the nitrogen status of the cell that GlnD senses through the glutamine level. Under low glutamine levels, catalyzes the conversion of the PII proteins and UTP to PII-UMP and PPi, while under higher glutamine levels, GlnD hydrolyzes PII-UMP to PII and UMP (deuridylylation). Thus, controls uridylylation state and activity of the PII proteins, and plays an important role in the regulation of nitrogen metabolism.</text>
</comment>
<dbReference type="AlphaFoldDB" id="A0A5C4MMD0"/>
<protein>
    <recommendedName>
        <fullName evidence="7">Bifunctional uridylyltransferase/uridylyl-removing enzyme</fullName>
        <shortName evidence="7">UTase/UR</shortName>
    </recommendedName>
    <alternativeName>
        <fullName evidence="7">Bifunctional [protein-PII] modification enzyme</fullName>
    </alternativeName>
    <alternativeName>
        <fullName evidence="7">Bifunctional nitrogen sensor protein</fullName>
    </alternativeName>
    <domain>
        <recommendedName>
            <fullName evidence="7">[Protein-PII] uridylyltransferase</fullName>
            <shortName evidence="7">PII uridylyltransferase</shortName>
            <shortName evidence="7">UTase</shortName>
            <ecNumber evidence="7">2.7.7.59</ecNumber>
        </recommendedName>
    </domain>
    <domain>
        <recommendedName>
            <fullName evidence="7">[Protein-PII]-UMP uridylyl-removing enzyme</fullName>
            <shortName evidence="7">UR</shortName>
            <ecNumber evidence="7">3.1.4.-</ecNumber>
        </recommendedName>
    </domain>
</protein>